<protein>
    <submittedName>
        <fullName evidence="2">Uncharacterized protein</fullName>
    </submittedName>
</protein>
<feature type="region of interest" description="Disordered" evidence="1">
    <location>
        <begin position="1"/>
        <end position="30"/>
    </location>
</feature>
<proteinExistence type="predicted"/>
<name>A0AAV6UWI9_9ARAC</name>
<reference evidence="2 3" key="1">
    <citation type="journal article" date="2022" name="Nat. Ecol. Evol.">
        <title>A masculinizing supergene underlies an exaggerated male reproductive morph in a spider.</title>
        <authorList>
            <person name="Hendrickx F."/>
            <person name="De Corte Z."/>
            <person name="Sonet G."/>
            <person name="Van Belleghem S.M."/>
            <person name="Kostlbacher S."/>
            <person name="Vangestel C."/>
        </authorList>
    </citation>
    <scope>NUCLEOTIDE SEQUENCE [LARGE SCALE GENOMIC DNA]</scope>
    <source>
        <strain evidence="2">W744_W776</strain>
    </source>
</reference>
<gene>
    <name evidence="2" type="ORF">JTE90_001209</name>
</gene>
<evidence type="ECO:0000313" key="3">
    <source>
        <dbReference type="Proteomes" id="UP000827092"/>
    </source>
</evidence>
<dbReference type="Proteomes" id="UP000827092">
    <property type="component" value="Unassembled WGS sequence"/>
</dbReference>
<keyword evidence="3" id="KW-1185">Reference proteome</keyword>
<evidence type="ECO:0000256" key="1">
    <source>
        <dbReference type="SAM" id="MobiDB-lite"/>
    </source>
</evidence>
<dbReference type="EMBL" id="JAFNEN010000258">
    <property type="protein sequence ID" value="KAG8187835.1"/>
    <property type="molecule type" value="Genomic_DNA"/>
</dbReference>
<feature type="compositionally biased region" description="Basic and acidic residues" evidence="1">
    <location>
        <begin position="1"/>
        <end position="10"/>
    </location>
</feature>
<organism evidence="2 3">
    <name type="scientific">Oedothorax gibbosus</name>
    <dbReference type="NCBI Taxonomy" id="931172"/>
    <lineage>
        <taxon>Eukaryota</taxon>
        <taxon>Metazoa</taxon>
        <taxon>Ecdysozoa</taxon>
        <taxon>Arthropoda</taxon>
        <taxon>Chelicerata</taxon>
        <taxon>Arachnida</taxon>
        <taxon>Araneae</taxon>
        <taxon>Araneomorphae</taxon>
        <taxon>Entelegynae</taxon>
        <taxon>Araneoidea</taxon>
        <taxon>Linyphiidae</taxon>
        <taxon>Erigoninae</taxon>
        <taxon>Oedothorax</taxon>
    </lineage>
</organism>
<sequence>MTTISERENSAAKGLFQMEHDSNVSPNGPRGNQRQFLVVVDQKKPFSETAVYLRFYSLKKDVWTPWNPKTAMPQRDYSQKSGFFLKKKELILRRSVLASSL</sequence>
<comment type="caution">
    <text evidence="2">The sequence shown here is derived from an EMBL/GenBank/DDBJ whole genome shotgun (WGS) entry which is preliminary data.</text>
</comment>
<accession>A0AAV6UWI9</accession>
<evidence type="ECO:0000313" key="2">
    <source>
        <dbReference type="EMBL" id="KAG8187835.1"/>
    </source>
</evidence>
<dbReference type="AlphaFoldDB" id="A0AAV6UWI9"/>